<keyword evidence="6" id="KW-0251">Elongation factor</keyword>
<comment type="subcellular location">
    <subcellularLocation>
        <location evidence="3">Nucleus</location>
    </subcellularLocation>
</comment>
<keyword evidence="6" id="KW-0648">Protein biosynthesis</keyword>
<sequence length="481" mass="53226">MEDLEPAAGSPTLDNGNEPQGNNDAGDTLRPDAEEEDHAGTPPMADPMADMETRADDEAPAAEGEADADVDMNVDGAAQRDDDDDDLESDLEELDEQQFEDFDASALNIPDKPLQVDESNVGLLGVHKRKRTAEEEAERERKKKKKANRREKPKRSKRGEDEDDFEGGVEMDGKRMRKSKGGESRAGKSGGVRRARTPEDESMLSPEERRRRALDRKMDEALKSHRISRRKATQDMEERADQELASMRERIGKACEADAVARASGGVATQKLKILPALVELLNRNTIQTQIVDPDVNILEGVRWMLEPADQDAALPNYQIQRELFSILARLNIGREALKASQLGKVVLFYTKSIQPQPAIKQIAQRLVAEWMRIILNKNKNRKHMHVETRTYDPTLAAQSQRTAGASQVDKHAQAAEKRRKVLAAPAPTNRARPEGGVGMYTIAPVNNMSNGMGVNSRTLGTGGTDAFKRIAARSTGAKKR</sequence>
<dbReference type="Pfam" id="PF08711">
    <property type="entry name" value="Med26"/>
    <property type="match status" value="1"/>
</dbReference>
<dbReference type="EMBL" id="FJUY01000006">
    <property type="protein sequence ID" value="CZT19086.1"/>
    <property type="molecule type" value="Genomic_DNA"/>
</dbReference>
<protein>
    <submittedName>
        <fullName evidence="6">Related to SPN1 Protein is Spt6-interacting putative elongation factor</fullName>
    </submittedName>
</protein>
<dbReference type="InterPro" id="IPR051037">
    <property type="entry name" value="RNAPII_TF_IWS1"/>
</dbReference>
<dbReference type="Proteomes" id="UP000225277">
    <property type="component" value="Unassembled WGS sequence"/>
</dbReference>
<dbReference type="RefSeq" id="XP_023625976.1">
    <property type="nucleotide sequence ID" value="XM_023770208.1"/>
</dbReference>
<dbReference type="GO" id="GO:0005634">
    <property type="term" value="C:nucleus"/>
    <property type="evidence" value="ECO:0007669"/>
    <property type="project" value="UniProtKB-SubCell"/>
</dbReference>
<keyword evidence="7" id="KW-1185">Reference proteome</keyword>
<dbReference type="OrthoDB" id="21124at2759"/>
<evidence type="ECO:0000313" key="7">
    <source>
        <dbReference type="Proteomes" id="UP000225277"/>
    </source>
</evidence>
<feature type="compositionally biased region" description="Polar residues" evidence="4">
    <location>
        <begin position="12"/>
        <end position="25"/>
    </location>
</feature>
<evidence type="ECO:0000313" key="6">
    <source>
        <dbReference type="EMBL" id="CZT19086.1"/>
    </source>
</evidence>
<feature type="region of interest" description="Disordered" evidence="4">
    <location>
        <begin position="398"/>
        <end position="438"/>
    </location>
</feature>
<dbReference type="PROSITE" id="PS51319">
    <property type="entry name" value="TFIIS_N"/>
    <property type="match status" value="1"/>
</dbReference>
<dbReference type="GO" id="GO:0016973">
    <property type="term" value="P:poly(A)+ mRNA export from nucleus"/>
    <property type="evidence" value="ECO:0007669"/>
    <property type="project" value="TreeGrafter"/>
</dbReference>
<dbReference type="InterPro" id="IPR035441">
    <property type="entry name" value="TFIIS/LEDGF_dom_sf"/>
</dbReference>
<feature type="domain" description="TFIIS N-terminal" evidence="5">
    <location>
        <begin position="300"/>
        <end position="378"/>
    </location>
</feature>
<feature type="compositionally biased region" description="Acidic residues" evidence="4">
    <location>
        <begin position="58"/>
        <end position="72"/>
    </location>
</feature>
<evidence type="ECO:0000259" key="5">
    <source>
        <dbReference type="PROSITE" id="PS51319"/>
    </source>
</evidence>
<dbReference type="GeneID" id="35600100"/>
<dbReference type="SUPFAM" id="SSF47676">
    <property type="entry name" value="Conserved domain common to transcription factors TFIIS, elongin A, CRSP70"/>
    <property type="match status" value="1"/>
</dbReference>
<feature type="compositionally biased region" description="Basic and acidic residues" evidence="4">
    <location>
        <begin position="206"/>
        <end position="218"/>
    </location>
</feature>
<dbReference type="PANTHER" id="PTHR46010:SF1">
    <property type="entry name" value="PROTEIN IWS1 HOMOLOG"/>
    <property type="match status" value="1"/>
</dbReference>
<reference evidence="6 7" key="1">
    <citation type="submission" date="2016-03" db="EMBL/GenBank/DDBJ databases">
        <authorList>
            <person name="Ploux O."/>
        </authorList>
    </citation>
    <scope>NUCLEOTIDE SEQUENCE [LARGE SCALE GENOMIC DNA]</scope>
    <source>
        <strain evidence="6 7">URUG2</strain>
    </source>
</reference>
<evidence type="ECO:0000256" key="2">
    <source>
        <dbReference type="ARBA" id="ARBA00037992"/>
    </source>
</evidence>
<evidence type="ECO:0000256" key="3">
    <source>
        <dbReference type="PROSITE-ProRule" id="PRU00649"/>
    </source>
</evidence>
<feature type="compositionally biased region" description="Acidic residues" evidence="4">
    <location>
        <begin position="81"/>
        <end position="103"/>
    </location>
</feature>
<comment type="similarity">
    <text evidence="2">Belongs to the IWS1 family.</text>
</comment>
<dbReference type="PANTHER" id="PTHR46010">
    <property type="entry name" value="PROTEIN IWS1 HOMOLOG"/>
    <property type="match status" value="1"/>
</dbReference>
<gene>
    <name evidence="6" type="ORF">RCC_04932</name>
</gene>
<dbReference type="GO" id="GO:0003746">
    <property type="term" value="F:translation elongation factor activity"/>
    <property type="evidence" value="ECO:0007669"/>
    <property type="project" value="UniProtKB-KW"/>
</dbReference>
<feature type="region of interest" description="Disordered" evidence="4">
    <location>
        <begin position="1"/>
        <end position="218"/>
    </location>
</feature>
<dbReference type="InterPro" id="IPR017923">
    <property type="entry name" value="TFIIS_N"/>
</dbReference>
<feature type="compositionally biased region" description="Basic residues" evidence="4">
    <location>
        <begin position="141"/>
        <end position="157"/>
    </location>
</feature>
<keyword evidence="3" id="KW-0539">Nucleus</keyword>
<name>A0A2D3V6B8_9PEZI</name>
<evidence type="ECO:0000256" key="1">
    <source>
        <dbReference type="ARBA" id="ARBA00037349"/>
    </source>
</evidence>
<accession>A0A2D3V6B8</accession>
<proteinExistence type="inferred from homology"/>
<comment type="function">
    <text evidence="1">Transcription factor involved in RNA polymerase II transcription regulation. May function in both SPT15/TBP post-recruitment and recruitment steps of transcription.</text>
</comment>
<dbReference type="AlphaFoldDB" id="A0A2D3V6B8"/>
<dbReference type="STRING" id="112498.A0A2D3V6B8"/>
<evidence type="ECO:0000256" key="4">
    <source>
        <dbReference type="SAM" id="MobiDB-lite"/>
    </source>
</evidence>
<dbReference type="Gene3D" id="1.20.930.10">
    <property type="entry name" value="Conserved domain common to transcription factors TFIIS, elongin A, CRSP70"/>
    <property type="match status" value="1"/>
</dbReference>
<organism evidence="6 7">
    <name type="scientific">Ramularia collo-cygni</name>
    <dbReference type="NCBI Taxonomy" id="112498"/>
    <lineage>
        <taxon>Eukaryota</taxon>
        <taxon>Fungi</taxon>
        <taxon>Dikarya</taxon>
        <taxon>Ascomycota</taxon>
        <taxon>Pezizomycotina</taxon>
        <taxon>Dothideomycetes</taxon>
        <taxon>Dothideomycetidae</taxon>
        <taxon>Mycosphaerellales</taxon>
        <taxon>Mycosphaerellaceae</taxon>
        <taxon>Ramularia</taxon>
    </lineage>
</organism>